<dbReference type="GO" id="GO:0005886">
    <property type="term" value="C:plasma membrane"/>
    <property type="evidence" value="ECO:0007669"/>
    <property type="project" value="UniProtKB-SubCell"/>
</dbReference>
<keyword evidence="5 8" id="KW-1133">Transmembrane helix</keyword>
<keyword evidence="6 8" id="KW-0472">Membrane</keyword>
<dbReference type="eggNOG" id="COG0848">
    <property type="taxonomic scope" value="Bacteria"/>
</dbReference>
<dbReference type="OrthoDB" id="9801500at2"/>
<dbReference type="STRING" id="398720.MED217_09525"/>
<proteinExistence type="inferred from homology"/>
<keyword evidence="10" id="KW-1185">Reference proteome</keyword>
<organism evidence="9 10">
    <name type="scientific">Leeuwenhoekiella blandensis (strain CECT 7118 / CCUG 51940 / KCTC 22103 / MED217)</name>
    <name type="common">Flavobacterium sp. (strain MED217)</name>
    <dbReference type="NCBI Taxonomy" id="398720"/>
    <lineage>
        <taxon>Bacteria</taxon>
        <taxon>Pseudomonadati</taxon>
        <taxon>Bacteroidota</taxon>
        <taxon>Flavobacteriia</taxon>
        <taxon>Flavobacteriales</taxon>
        <taxon>Flavobacteriaceae</taxon>
        <taxon>Leeuwenhoekiella</taxon>
    </lineage>
</organism>
<evidence type="ECO:0000256" key="7">
    <source>
        <dbReference type="RuleBase" id="RU003879"/>
    </source>
</evidence>
<evidence type="ECO:0000256" key="3">
    <source>
        <dbReference type="ARBA" id="ARBA00022475"/>
    </source>
</evidence>
<evidence type="ECO:0000256" key="8">
    <source>
        <dbReference type="SAM" id="Phobius"/>
    </source>
</evidence>
<evidence type="ECO:0000256" key="4">
    <source>
        <dbReference type="ARBA" id="ARBA00022692"/>
    </source>
</evidence>
<keyword evidence="3" id="KW-1003">Cell membrane</keyword>
<evidence type="ECO:0000256" key="1">
    <source>
        <dbReference type="ARBA" id="ARBA00004162"/>
    </source>
</evidence>
<dbReference type="GO" id="GO:0022857">
    <property type="term" value="F:transmembrane transporter activity"/>
    <property type="evidence" value="ECO:0007669"/>
    <property type="project" value="InterPro"/>
</dbReference>
<sequence>MRTSTTVNAGSMADIAFLMLIFFLTTTTIMNDAGLDQTLPKPCETEDCSTDIAKQNLLSIAINHEGAIMLQQEEVVVNAIAEEVIRFVDNASNSIEGATSPDKAVIQFTCSRDVPYSDYVKVLDQIKSGYATMREDYSKLKFDKPFNELNGIERKLVLKQYPLQLAEASGLNR</sequence>
<evidence type="ECO:0000313" key="10">
    <source>
        <dbReference type="Proteomes" id="UP000001601"/>
    </source>
</evidence>
<comment type="similarity">
    <text evidence="2 7">Belongs to the ExbD/TolR family.</text>
</comment>
<name>A3XNU7_LEEBM</name>
<evidence type="ECO:0000256" key="6">
    <source>
        <dbReference type="ARBA" id="ARBA00023136"/>
    </source>
</evidence>
<feature type="transmembrane region" description="Helical" evidence="8">
    <location>
        <begin position="12"/>
        <end position="30"/>
    </location>
</feature>
<evidence type="ECO:0000313" key="9">
    <source>
        <dbReference type="EMBL" id="EAQ48778.1"/>
    </source>
</evidence>
<dbReference type="GO" id="GO:0015031">
    <property type="term" value="P:protein transport"/>
    <property type="evidence" value="ECO:0007669"/>
    <property type="project" value="UniProtKB-KW"/>
</dbReference>
<reference evidence="9 10" key="1">
    <citation type="journal article" date="2007" name="Nature">
        <title>Light stimulates growth of proteorhodopsin-containing marine Flavobacteria.</title>
        <authorList>
            <person name="Gomez-Consarnau L."/>
            <person name="Gonzalez J.M."/>
            <person name="Coll-Llado M."/>
            <person name="Gourdon P."/>
            <person name="Pascher T."/>
            <person name="Neutze R."/>
            <person name="Pedros-Alio C."/>
            <person name="Pinhassi J."/>
        </authorList>
    </citation>
    <scope>NUCLEOTIDE SEQUENCE [LARGE SCALE GENOMIC DNA]</scope>
    <source>
        <strain evidence="9 10">MED217</strain>
    </source>
</reference>
<comment type="subcellular location">
    <subcellularLocation>
        <location evidence="1">Cell membrane</location>
        <topology evidence="1">Single-pass membrane protein</topology>
    </subcellularLocation>
    <subcellularLocation>
        <location evidence="7">Cell membrane</location>
        <topology evidence="7">Single-pass type II membrane protein</topology>
    </subcellularLocation>
</comment>
<dbReference type="RefSeq" id="WP_009780279.1">
    <property type="nucleotide sequence ID" value="NZ_CH672395.1"/>
</dbReference>
<dbReference type="HOGENOM" id="CLU_114443_0_0_10"/>
<comment type="caution">
    <text evidence="9">The sequence shown here is derived from an EMBL/GenBank/DDBJ whole genome shotgun (WGS) entry which is preliminary data.</text>
</comment>
<protein>
    <recommendedName>
        <fullName evidence="11">Biopolymer transporter ExbD</fullName>
    </recommendedName>
</protein>
<keyword evidence="7" id="KW-0813">Transport</keyword>
<dbReference type="PANTHER" id="PTHR30558:SF3">
    <property type="entry name" value="BIOPOLYMER TRANSPORT PROTEIN EXBD-RELATED"/>
    <property type="match status" value="1"/>
</dbReference>
<dbReference type="Pfam" id="PF02472">
    <property type="entry name" value="ExbD"/>
    <property type="match status" value="1"/>
</dbReference>
<gene>
    <name evidence="9" type="ORF">MED217_09525</name>
</gene>
<evidence type="ECO:0008006" key="11">
    <source>
        <dbReference type="Google" id="ProtNLM"/>
    </source>
</evidence>
<dbReference type="Proteomes" id="UP000001601">
    <property type="component" value="Unassembled WGS sequence"/>
</dbReference>
<evidence type="ECO:0000256" key="5">
    <source>
        <dbReference type="ARBA" id="ARBA00022989"/>
    </source>
</evidence>
<evidence type="ECO:0000256" key="2">
    <source>
        <dbReference type="ARBA" id="ARBA00005811"/>
    </source>
</evidence>
<dbReference type="EMBL" id="AANC01000007">
    <property type="protein sequence ID" value="EAQ48778.1"/>
    <property type="molecule type" value="Genomic_DNA"/>
</dbReference>
<dbReference type="AlphaFoldDB" id="A3XNU7"/>
<dbReference type="PANTHER" id="PTHR30558">
    <property type="entry name" value="EXBD MEMBRANE COMPONENT OF PMF-DRIVEN MACROMOLECULE IMPORT SYSTEM"/>
    <property type="match status" value="1"/>
</dbReference>
<accession>A3XNU7</accession>
<dbReference type="InterPro" id="IPR003400">
    <property type="entry name" value="ExbD"/>
</dbReference>
<keyword evidence="4 7" id="KW-0812">Transmembrane</keyword>
<keyword evidence="7" id="KW-0653">Protein transport</keyword>